<dbReference type="InterPro" id="IPR036390">
    <property type="entry name" value="WH_DNA-bd_sf"/>
</dbReference>
<proteinExistence type="predicted"/>
<dbReference type="AlphaFoldDB" id="E6SFE5"/>
<reference evidence="2 3" key="1">
    <citation type="journal article" date="2010" name="Stand. Genomic Sci.">
        <title>Complete genome sequence of Intrasporangium calvum type strain (7 KIP).</title>
        <authorList>
            <person name="Del Rio T.G."/>
            <person name="Chertkov O."/>
            <person name="Yasawong M."/>
            <person name="Lucas S."/>
            <person name="Deshpande S."/>
            <person name="Cheng J.F."/>
            <person name="Detter C."/>
            <person name="Tapia R."/>
            <person name="Han C."/>
            <person name="Goodwin L."/>
            <person name="Pitluck S."/>
            <person name="Liolios K."/>
            <person name="Ivanova N."/>
            <person name="Mavromatis K."/>
            <person name="Pati A."/>
            <person name="Chen A."/>
            <person name="Palaniappan K."/>
            <person name="Land M."/>
            <person name="Hauser L."/>
            <person name="Chang Y.J."/>
            <person name="Jeffries C.D."/>
            <person name="Rohde M."/>
            <person name="Pukall R."/>
            <person name="Sikorski J."/>
            <person name="Goker M."/>
            <person name="Woyke T."/>
            <person name="Bristow J."/>
            <person name="Eisen J.A."/>
            <person name="Markowitz V."/>
            <person name="Hugenholtz P."/>
            <person name="Kyrpides N.C."/>
            <person name="Klenk H.P."/>
            <person name="Lapidus A."/>
        </authorList>
    </citation>
    <scope>NUCLEOTIDE SEQUENCE [LARGE SCALE GENOMIC DNA]</scope>
    <source>
        <strain evidence="3">ATCC 23552 / DSM 43043 / JCM 3097 / NBRC 12989 / 7 KIP</strain>
    </source>
</reference>
<dbReference type="STRING" id="710696.Intca_0122"/>
<sequence>MINVEKDEGWGPRPSRRSAADAVAGLSAQRRRVFEVLEAEPRSIATVAQTLDLHVNTVREHLDGLVDAGLAQRSRLTPAGRGRPGWGYSSRPGVAAPSIGEYASLAAVLADHVAAQGGDVAADMAKLGVGWGRGLVESHGEVDDPNRAMLGVLETLGFDPDERGDVVRLRQCPMLDVARRHPEVVCQVHLGLVRGALEAAGGTAEGVGLEAFAEPDACVLHLSRGAEAVRGARADVTTGN</sequence>
<dbReference type="EMBL" id="CP002343">
    <property type="protein sequence ID" value="ADU46683.1"/>
    <property type="molecule type" value="Genomic_DNA"/>
</dbReference>
<feature type="compositionally biased region" description="Basic and acidic residues" evidence="1">
    <location>
        <begin position="1"/>
        <end position="10"/>
    </location>
</feature>
<dbReference type="InterPro" id="IPR036388">
    <property type="entry name" value="WH-like_DNA-bd_sf"/>
</dbReference>
<evidence type="ECO:0000256" key="1">
    <source>
        <dbReference type="SAM" id="MobiDB-lite"/>
    </source>
</evidence>
<dbReference type="SUPFAM" id="SSF46785">
    <property type="entry name" value="Winged helix' DNA-binding domain"/>
    <property type="match status" value="1"/>
</dbReference>
<dbReference type="HOGENOM" id="CLU_078469_1_1_11"/>
<dbReference type="OrthoDB" id="3399802at2"/>
<dbReference type="eggNOG" id="COG2345">
    <property type="taxonomic scope" value="Bacteria"/>
</dbReference>
<evidence type="ECO:0000313" key="3">
    <source>
        <dbReference type="Proteomes" id="UP000008914"/>
    </source>
</evidence>
<accession>E6SFE5</accession>
<gene>
    <name evidence="2" type="ordered locus">Intca_0122</name>
</gene>
<dbReference type="Pfam" id="PF12840">
    <property type="entry name" value="HTH_20"/>
    <property type="match status" value="1"/>
</dbReference>
<keyword evidence="3" id="KW-1185">Reference proteome</keyword>
<name>E6SFE5_INTC7</name>
<dbReference type="Proteomes" id="UP000008914">
    <property type="component" value="Chromosome"/>
</dbReference>
<dbReference type="KEGG" id="ica:Intca_0122"/>
<evidence type="ECO:0000313" key="2">
    <source>
        <dbReference type="EMBL" id="ADU46683.1"/>
    </source>
</evidence>
<dbReference type="Gene3D" id="1.10.10.10">
    <property type="entry name" value="Winged helix-like DNA-binding domain superfamily/Winged helix DNA-binding domain"/>
    <property type="match status" value="1"/>
</dbReference>
<organism evidence="2 3">
    <name type="scientific">Intrasporangium calvum (strain ATCC 23552 / DSM 43043 / JCM 3097 / NBRC 12989 / NCIMB 10167 / NRRL B-3866 / 7 KIP)</name>
    <dbReference type="NCBI Taxonomy" id="710696"/>
    <lineage>
        <taxon>Bacteria</taxon>
        <taxon>Bacillati</taxon>
        <taxon>Actinomycetota</taxon>
        <taxon>Actinomycetes</taxon>
        <taxon>Micrococcales</taxon>
        <taxon>Intrasporangiaceae</taxon>
        <taxon>Intrasporangium</taxon>
    </lineage>
</organism>
<dbReference type="RefSeq" id="WP_013491005.1">
    <property type="nucleotide sequence ID" value="NC_014830.1"/>
</dbReference>
<feature type="region of interest" description="Disordered" evidence="1">
    <location>
        <begin position="1"/>
        <end position="22"/>
    </location>
</feature>
<protein>
    <submittedName>
        <fullName evidence="2">Transcriptional regulator</fullName>
    </submittedName>
</protein>